<evidence type="ECO:0000313" key="2">
    <source>
        <dbReference type="EMBL" id="GFR96660.1"/>
    </source>
</evidence>
<dbReference type="EMBL" id="BMAT01001969">
    <property type="protein sequence ID" value="GFR96660.1"/>
    <property type="molecule type" value="Genomic_DNA"/>
</dbReference>
<name>A0AAV4HIT4_9GAST</name>
<keyword evidence="3" id="KW-1185">Reference proteome</keyword>
<feature type="region of interest" description="Disordered" evidence="1">
    <location>
        <begin position="10"/>
        <end position="44"/>
    </location>
</feature>
<comment type="caution">
    <text evidence="2">The sequence shown here is derived from an EMBL/GenBank/DDBJ whole genome shotgun (WGS) entry which is preliminary data.</text>
</comment>
<dbReference type="Proteomes" id="UP000762676">
    <property type="component" value="Unassembled WGS sequence"/>
</dbReference>
<dbReference type="AlphaFoldDB" id="A0AAV4HIT4"/>
<proteinExistence type="predicted"/>
<organism evidence="2 3">
    <name type="scientific">Elysia marginata</name>
    <dbReference type="NCBI Taxonomy" id="1093978"/>
    <lineage>
        <taxon>Eukaryota</taxon>
        <taxon>Metazoa</taxon>
        <taxon>Spiralia</taxon>
        <taxon>Lophotrochozoa</taxon>
        <taxon>Mollusca</taxon>
        <taxon>Gastropoda</taxon>
        <taxon>Heterobranchia</taxon>
        <taxon>Euthyneura</taxon>
        <taxon>Panpulmonata</taxon>
        <taxon>Sacoglossa</taxon>
        <taxon>Placobranchoidea</taxon>
        <taxon>Plakobranchidae</taxon>
        <taxon>Elysia</taxon>
    </lineage>
</organism>
<evidence type="ECO:0000313" key="3">
    <source>
        <dbReference type="Proteomes" id="UP000762676"/>
    </source>
</evidence>
<accession>A0AAV4HIT4</accession>
<feature type="compositionally biased region" description="Polar residues" evidence="1">
    <location>
        <begin position="12"/>
        <end position="37"/>
    </location>
</feature>
<feature type="compositionally biased region" description="Basic and acidic residues" evidence="1">
    <location>
        <begin position="71"/>
        <end position="90"/>
    </location>
</feature>
<evidence type="ECO:0000256" key="1">
    <source>
        <dbReference type="SAM" id="MobiDB-lite"/>
    </source>
</evidence>
<reference evidence="2 3" key="1">
    <citation type="journal article" date="2021" name="Elife">
        <title>Chloroplast acquisition without the gene transfer in kleptoplastic sea slugs, Plakobranchus ocellatus.</title>
        <authorList>
            <person name="Maeda T."/>
            <person name="Takahashi S."/>
            <person name="Yoshida T."/>
            <person name="Shimamura S."/>
            <person name="Takaki Y."/>
            <person name="Nagai Y."/>
            <person name="Toyoda A."/>
            <person name="Suzuki Y."/>
            <person name="Arimoto A."/>
            <person name="Ishii H."/>
            <person name="Satoh N."/>
            <person name="Nishiyama T."/>
            <person name="Hasebe M."/>
            <person name="Maruyama T."/>
            <person name="Minagawa J."/>
            <person name="Obokata J."/>
            <person name="Shigenobu S."/>
        </authorList>
    </citation>
    <scope>NUCLEOTIDE SEQUENCE [LARGE SCALE GENOMIC DNA]</scope>
</reference>
<gene>
    <name evidence="2" type="ORF">ElyMa_000975300</name>
</gene>
<sequence length="160" mass="17787">MWTSRALLLTPTIRQRTSTGTSPRASKTHRLSQTVSRNVKRAKRWGKEKQISSVAIVLALRVIQPAQGAGERWRGEGEGERGGKKHGGLFERSRSGVHLDLTPGQVCPTVRREGEPLVYSNRKNQPLRSELKIGSAVSHTTVITKQQQRLLPNSQLILPL</sequence>
<feature type="region of interest" description="Disordered" evidence="1">
    <location>
        <begin position="67"/>
        <end position="90"/>
    </location>
</feature>
<protein>
    <submittedName>
        <fullName evidence="2">Uncharacterized protein</fullName>
    </submittedName>
</protein>